<accession>G0NGE5</accession>
<feature type="transmembrane region" description="Helical" evidence="2">
    <location>
        <begin position="7"/>
        <end position="25"/>
    </location>
</feature>
<gene>
    <name evidence="3" type="ORF">CAEBREN_24341</name>
</gene>
<sequence>MLRQQSLGYSWPLTAAFVIIVGFLHPTNPIPTSSVLDFPCPITVFDVCPLEKDTTAFCPLFVHPSVKIHQVVGHNDENLVIFVLEEVLLLPFLILVVCPTLLRWSSIPYQMREESREMRFQELRSRVQFMQMYDRLEKVSKRRRTSSAPARAPKHTTRV</sequence>
<organism evidence="4">
    <name type="scientific">Caenorhabditis brenneri</name>
    <name type="common">Nematode worm</name>
    <dbReference type="NCBI Taxonomy" id="135651"/>
    <lineage>
        <taxon>Eukaryota</taxon>
        <taxon>Metazoa</taxon>
        <taxon>Ecdysozoa</taxon>
        <taxon>Nematoda</taxon>
        <taxon>Chromadorea</taxon>
        <taxon>Rhabditida</taxon>
        <taxon>Rhabditina</taxon>
        <taxon>Rhabditomorpha</taxon>
        <taxon>Rhabditoidea</taxon>
        <taxon>Rhabditidae</taxon>
        <taxon>Peloderinae</taxon>
        <taxon>Caenorhabditis</taxon>
    </lineage>
</organism>
<dbReference type="HOGENOM" id="CLU_1662353_0_0_1"/>
<keyword evidence="2" id="KW-0812">Transmembrane</keyword>
<protein>
    <submittedName>
        <fullName evidence="3">Uncharacterized protein</fullName>
    </submittedName>
</protein>
<dbReference type="AlphaFoldDB" id="G0NGE5"/>
<dbReference type="Proteomes" id="UP000008068">
    <property type="component" value="Unassembled WGS sequence"/>
</dbReference>
<evidence type="ECO:0000313" key="3">
    <source>
        <dbReference type="EMBL" id="EGT59961.1"/>
    </source>
</evidence>
<feature type="transmembrane region" description="Helical" evidence="2">
    <location>
        <begin position="79"/>
        <end position="102"/>
    </location>
</feature>
<dbReference type="InParanoid" id="G0NGE5"/>
<name>G0NGE5_CAEBE</name>
<proteinExistence type="predicted"/>
<reference evidence="4" key="1">
    <citation type="submission" date="2011-07" db="EMBL/GenBank/DDBJ databases">
        <authorList>
            <consortium name="Caenorhabditis brenneri Sequencing and Analysis Consortium"/>
            <person name="Wilson R.K."/>
        </authorList>
    </citation>
    <scope>NUCLEOTIDE SEQUENCE [LARGE SCALE GENOMIC DNA]</scope>
    <source>
        <strain evidence="4">PB2801</strain>
    </source>
</reference>
<dbReference type="EMBL" id="GL379879">
    <property type="protein sequence ID" value="EGT59961.1"/>
    <property type="molecule type" value="Genomic_DNA"/>
</dbReference>
<keyword evidence="2" id="KW-1133">Transmembrane helix</keyword>
<keyword evidence="2" id="KW-0472">Membrane</keyword>
<keyword evidence="4" id="KW-1185">Reference proteome</keyword>
<evidence type="ECO:0000313" key="4">
    <source>
        <dbReference type="Proteomes" id="UP000008068"/>
    </source>
</evidence>
<evidence type="ECO:0000256" key="1">
    <source>
        <dbReference type="SAM" id="MobiDB-lite"/>
    </source>
</evidence>
<evidence type="ECO:0000256" key="2">
    <source>
        <dbReference type="SAM" id="Phobius"/>
    </source>
</evidence>
<feature type="region of interest" description="Disordered" evidence="1">
    <location>
        <begin position="139"/>
        <end position="159"/>
    </location>
</feature>